<name>A0A803LYG4_CHEQI</name>
<feature type="domain" description="TF-B3" evidence="10">
    <location>
        <begin position="157"/>
        <end position="254"/>
    </location>
</feature>
<keyword evidence="9" id="KW-0539">Nucleus</keyword>
<keyword evidence="4" id="KW-0067">ATP-binding</keyword>
<dbReference type="InterPro" id="IPR023168">
    <property type="entry name" value="GatB_Yqey_C_2"/>
</dbReference>
<dbReference type="EnsemblPlants" id="AUR62020515-RA">
    <property type="protein sequence ID" value="AUR62020515-RA:cds"/>
    <property type="gene ID" value="AUR62020515"/>
</dbReference>
<evidence type="ECO:0000256" key="9">
    <source>
        <dbReference type="ARBA" id="ARBA00023242"/>
    </source>
</evidence>
<evidence type="ECO:0000256" key="5">
    <source>
        <dbReference type="ARBA" id="ARBA00022917"/>
    </source>
</evidence>
<proteinExistence type="predicted"/>
<evidence type="ECO:0000256" key="1">
    <source>
        <dbReference type="ARBA" id="ARBA00004123"/>
    </source>
</evidence>
<dbReference type="PANTHER" id="PTHR31391:SF64">
    <property type="entry name" value="B3 DOMAIN-CONTAINING PROTEIN OS06G0112300"/>
    <property type="match status" value="1"/>
</dbReference>
<protein>
    <recommendedName>
        <fullName evidence="10">TF-B3 domain-containing protein</fullName>
    </recommendedName>
</protein>
<evidence type="ECO:0000313" key="11">
    <source>
        <dbReference type="EnsemblPlants" id="AUR62020515-RA:cds"/>
    </source>
</evidence>
<dbReference type="Pfam" id="PF02637">
    <property type="entry name" value="GatB_Yqey"/>
    <property type="match status" value="1"/>
</dbReference>
<keyword evidence="7" id="KW-0238">DNA-binding</keyword>
<dbReference type="Proteomes" id="UP000596660">
    <property type="component" value="Unplaced"/>
</dbReference>
<dbReference type="GO" id="GO:0016884">
    <property type="term" value="F:carbon-nitrogen ligase activity, with glutamine as amido-N-donor"/>
    <property type="evidence" value="ECO:0007669"/>
    <property type="project" value="InterPro"/>
</dbReference>
<evidence type="ECO:0000256" key="4">
    <source>
        <dbReference type="ARBA" id="ARBA00022840"/>
    </source>
</evidence>
<reference evidence="11" key="1">
    <citation type="journal article" date="2017" name="Nature">
        <title>The genome of Chenopodium quinoa.</title>
        <authorList>
            <person name="Jarvis D.E."/>
            <person name="Ho Y.S."/>
            <person name="Lightfoot D.J."/>
            <person name="Schmoeckel S.M."/>
            <person name="Li B."/>
            <person name="Borm T.J.A."/>
            <person name="Ohyanagi H."/>
            <person name="Mineta K."/>
            <person name="Michell C.T."/>
            <person name="Saber N."/>
            <person name="Kharbatia N.M."/>
            <person name="Rupper R.R."/>
            <person name="Sharp A.R."/>
            <person name="Dally N."/>
            <person name="Boughton B.A."/>
            <person name="Woo Y.H."/>
            <person name="Gao G."/>
            <person name="Schijlen E.G.W.M."/>
            <person name="Guo X."/>
            <person name="Momin A.A."/>
            <person name="Negrao S."/>
            <person name="Al-Babili S."/>
            <person name="Gehring C."/>
            <person name="Roessner U."/>
            <person name="Jung C."/>
            <person name="Murphy K."/>
            <person name="Arold S.T."/>
            <person name="Gojobori T."/>
            <person name="van der Linden C.G."/>
            <person name="van Loo E.N."/>
            <person name="Jellen E.N."/>
            <person name="Maughan P.J."/>
            <person name="Tester M."/>
        </authorList>
    </citation>
    <scope>NUCLEOTIDE SEQUENCE [LARGE SCALE GENOMIC DNA]</scope>
    <source>
        <strain evidence="11">cv. PI 614886</strain>
    </source>
</reference>
<evidence type="ECO:0000256" key="6">
    <source>
        <dbReference type="ARBA" id="ARBA00023015"/>
    </source>
</evidence>
<accession>A0A803LYG4</accession>
<evidence type="ECO:0000256" key="7">
    <source>
        <dbReference type="ARBA" id="ARBA00023125"/>
    </source>
</evidence>
<keyword evidence="2" id="KW-0436">Ligase</keyword>
<keyword evidence="12" id="KW-1185">Reference proteome</keyword>
<dbReference type="InterPro" id="IPR003789">
    <property type="entry name" value="Asn/Gln_tRNA_amidoTrase-B-like"/>
</dbReference>
<dbReference type="InterPro" id="IPR044837">
    <property type="entry name" value="REM16-like"/>
</dbReference>
<dbReference type="SMART" id="SM01019">
    <property type="entry name" value="B3"/>
    <property type="match status" value="1"/>
</dbReference>
<dbReference type="InterPro" id="IPR015300">
    <property type="entry name" value="DNA-bd_pseudobarrel_sf"/>
</dbReference>
<keyword evidence="5" id="KW-0648">Protein biosynthesis</keyword>
<dbReference type="GO" id="GO:0005634">
    <property type="term" value="C:nucleus"/>
    <property type="evidence" value="ECO:0007669"/>
    <property type="project" value="UniProtKB-SubCell"/>
</dbReference>
<comment type="subcellular location">
    <subcellularLocation>
        <location evidence="1">Nucleus</location>
    </subcellularLocation>
</comment>
<dbReference type="PROSITE" id="PS50863">
    <property type="entry name" value="B3"/>
    <property type="match status" value="1"/>
</dbReference>
<dbReference type="Gramene" id="AUR62020515-RA">
    <property type="protein sequence ID" value="AUR62020515-RA:cds"/>
    <property type="gene ID" value="AUR62020515"/>
</dbReference>
<evidence type="ECO:0000256" key="3">
    <source>
        <dbReference type="ARBA" id="ARBA00022741"/>
    </source>
</evidence>
<organism evidence="11 12">
    <name type="scientific">Chenopodium quinoa</name>
    <name type="common">Quinoa</name>
    <dbReference type="NCBI Taxonomy" id="63459"/>
    <lineage>
        <taxon>Eukaryota</taxon>
        <taxon>Viridiplantae</taxon>
        <taxon>Streptophyta</taxon>
        <taxon>Embryophyta</taxon>
        <taxon>Tracheophyta</taxon>
        <taxon>Spermatophyta</taxon>
        <taxon>Magnoliopsida</taxon>
        <taxon>eudicotyledons</taxon>
        <taxon>Gunneridae</taxon>
        <taxon>Pentapetalae</taxon>
        <taxon>Caryophyllales</taxon>
        <taxon>Chenopodiaceae</taxon>
        <taxon>Chenopodioideae</taxon>
        <taxon>Atripliceae</taxon>
        <taxon>Chenopodium</taxon>
    </lineage>
</organism>
<evidence type="ECO:0000256" key="8">
    <source>
        <dbReference type="ARBA" id="ARBA00023163"/>
    </source>
</evidence>
<dbReference type="PANTHER" id="PTHR31391">
    <property type="entry name" value="B3 DOMAIN-CONTAINING PROTEIN OS11G0197600-RELATED"/>
    <property type="match status" value="1"/>
</dbReference>
<dbReference type="SUPFAM" id="SSF101936">
    <property type="entry name" value="DNA-binding pseudobarrel domain"/>
    <property type="match status" value="1"/>
</dbReference>
<dbReference type="SUPFAM" id="SSF89095">
    <property type="entry name" value="GatB/YqeY motif"/>
    <property type="match status" value="1"/>
</dbReference>
<keyword evidence="6" id="KW-0805">Transcription regulation</keyword>
<dbReference type="Gene3D" id="2.40.330.10">
    <property type="entry name" value="DNA-binding pseudobarrel domain"/>
    <property type="match status" value="1"/>
</dbReference>
<keyword evidence="3" id="KW-0547">Nucleotide-binding</keyword>
<dbReference type="InterPro" id="IPR003340">
    <property type="entry name" value="B3_DNA-bd"/>
</dbReference>
<dbReference type="GO" id="GO:0003677">
    <property type="term" value="F:DNA binding"/>
    <property type="evidence" value="ECO:0007669"/>
    <property type="project" value="UniProtKB-KW"/>
</dbReference>
<dbReference type="GO" id="GO:0006412">
    <property type="term" value="P:translation"/>
    <property type="evidence" value="ECO:0007669"/>
    <property type="project" value="UniProtKB-KW"/>
</dbReference>
<dbReference type="CDD" id="cd10017">
    <property type="entry name" value="B3_DNA"/>
    <property type="match status" value="1"/>
</dbReference>
<sequence length="274" mass="30941">ILFELIAKGGTVKGLIKEKNLVQITNPAEIEQMIDKVLAENPKQVEQYRGGKTKLQGFFAGQTMGDKIQEQVKTMIEAQDNCLAAVEAKITDVSELLVGRTRGRRRRPDLFALRWGTKQVYEDTTTPLYNEKSTSTDDSCQDVDIEPLSGKPYFPIVIVKSHIGLVAYKYQVILPIQFSQALPNKTIPVILTRGGNSWETTYFGENAPSYKRFDSRWRVFAEDNNLEVGDVCVFELMEQSDTLLKFKVQVLRGDFPSMLLNKEDGTINNPIVVE</sequence>
<dbReference type="InterPro" id="IPR018027">
    <property type="entry name" value="Asn/Gln_amidotransferase"/>
</dbReference>
<dbReference type="AlphaFoldDB" id="A0A803LYG4"/>
<evidence type="ECO:0000259" key="10">
    <source>
        <dbReference type="PROSITE" id="PS50863"/>
    </source>
</evidence>
<evidence type="ECO:0000256" key="2">
    <source>
        <dbReference type="ARBA" id="ARBA00022598"/>
    </source>
</evidence>
<reference evidence="11" key="2">
    <citation type="submission" date="2021-03" db="UniProtKB">
        <authorList>
            <consortium name="EnsemblPlants"/>
        </authorList>
    </citation>
    <scope>IDENTIFICATION</scope>
</reference>
<dbReference type="Gene3D" id="1.10.10.410">
    <property type="match status" value="1"/>
</dbReference>
<dbReference type="Pfam" id="PF02362">
    <property type="entry name" value="B3"/>
    <property type="match status" value="1"/>
</dbReference>
<dbReference type="GO" id="GO:0005524">
    <property type="term" value="F:ATP binding"/>
    <property type="evidence" value="ECO:0007669"/>
    <property type="project" value="UniProtKB-KW"/>
</dbReference>
<evidence type="ECO:0000313" key="12">
    <source>
        <dbReference type="Proteomes" id="UP000596660"/>
    </source>
</evidence>
<keyword evidence="8" id="KW-0804">Transcription</keyword>